<reference evidence="1 2" key="1">
    <citation type="submission" date="2021-04" db="EMBL/GenBank/DDBJ databases">
        <authorList>
            <person name="De Guttry C."/>
            <person name="Zahm M."/>
            <person name="Klopp C."/>
            <person name="Cabau C."/>
            <person name="Louis A."/>
            <person name="Berthelot C."/>
            <person name="Parey E."/>
            <person name="Roest Crollius H."/>
            <person name="Montfort J."/>
            <person name="Robinson-Rechavi M."/>
            <person name="Bucao C."/>
            <person name="Bouchez O."/>
            <person name="Gislard M."/>
            <person name="Lluch J."/>
            <person name="Milhes M."/>
            <person name="Lampietro C."/>
            <person name="Lopez Roques C."/>
            <person name="Donnadieu C."/>
            <person name="Braasch I."/>
            <person name="Desvignes T."/>
            <person name="Postlethwait J."/>
            <person name="Bobe J."/>
            <person name="Wedekind C."/>
            <person name="Guiguen Y."/>
        </authorList>
    </citation>
    <scope>NUCLEOTIDE SEQUENCE [LARGE SCALE GENOMIC DNA]</scope>
    <source>
        <strain evidence="1">Cs_M1</strain>
        <tissue evidence="1">Blood</tissue>
    </source>
</reference>
<proteinExistence type="predicted"/>
<keyword evidence="2" id="KW-1185">Reference proteome</keyword>
<organism evidence="1 2">
    <name type="scientific">Coregonus suidteri</name>
    <dbReference type="NCBI Taxonomy" id="861788"/>
    <lineage>
        <taxon>Eukaryota</taxon>
        <taxon>Metazoa</taxon>
        <taxon>Chordata</taxon>
        <taxon>Craniata</taxon>
        <taxon>Vertebrata</taxon>
        <taxon>Euteleostomi</taxon>
        <taxon>Actinopterygii</taxon>
        <taxon>Neopterygii</taxon>
        <taxon>Teleostei</taxon>
        <taxon>Protacanthopterygii</taxon>
        <taxon>Salmoniformes</taxon>
        <taxon>Salmonidae</taxon>
        <taxon>Coregoninae</taxon>
        <taxon>Coregonus</taxon>
    </lineage>
</organism>
<dbReference type="AlphaFoldDB" id="A0AAN8KMF1"/>
<dbReference type="Proteomes" id="UP001356427">
    <property type="component" value="Unassembled WGS sequence"/>
</dbReference>
<name>A0AAN8KMF1_9TELE</name>
<evidence type="ECO:0000313" key="2">
    <source>
        <dbReference type="Proteomes" id="UP001356427"/>
    </source>
</evidence>
<protein>
    <submittedName>
        <fullName evidence="1">Uncharacterized protein</fullName>
    </submittedName>
</protein>
<comment type="caution">
    <text evidence="1">The sequence shown here is derived from an EMBL/GenBank/DDBJ whole genome shotgun (WGS) entry which is preliminary data.</text>
</comment>
<accession>A0AAN8KMF1</accession>
<dbReference type="EMBL" id="JAGTTL010000035">
    <property type="protein sequence ID" value="KAK6294132.1"/>
    <property type="molecule type" value="Genomic_DNA"/>
</dbReference>
<gene>
    <name evidence="1" type="ORF">J4Q44_G00349620</name>
</gene>
<sequence length="120" mass="13205">MSPLTWLHKLGLLTWGSGDGLENQDWLSTTAMASQRPHSKHIQEPFISKVTTIPHLPQGASTKVHPHNTVNIDMERNAMKPIGFNGGIDLLIAQAVIMANRQSLNTAANKVYDLALNRDV</sequence>
<evidence type="ECO:0000313" key="1">
    <source>
        <dbReference type="EMBL" id="KAK6294132.1"/>
    </source>
</evidence>